<reference evidence="2 3" key="1">
    <citation type="submission" date="2019-07" db="EMBL/GenBank/DDBJ databases">
        <title>Whole genome shotgun sequence of Chryseobacterium lathyri NBRC 105250.</title>
        <authorList>
            <person name="Hosoyama A."/>
            <person name="Uohara A."/>
            <person name="Ohji S."/>
            <person name="Ichikawa N."/>
        </authorList>
    </citation>
    <scope>NUCLEOTIDE SEQUENCE [LARGE SCALE GENOMIC DNA]</scope>
    <source>
        <strain evidence="2 3">NBRC 105250</strain>
    </source>
</reference>
<comment type="caution">
    <text evidence="2">The sequence shown here is derived from an EMBL/GenBank/DDBJ whole genome shotgun (WGS) entry which is preliminary data.</text>
</comment>
<accession>A0A511YBJ0</accession>
<evidence type="ECO:0000313" key="2">
    <source>
        <dbReference type="EMBL" id="GEN72566.1"/>
    </source>
</evidence>
<dbReference type="Proteomes" id="UP000321150">
    <property type="component" value="Unassembled WGS sequence"/>
</dbReference>
<name>A0A511YBJ0_9FLAO</name>
<evidence type="ECO:0000256" key="1">
    <source>
        <dbReference type="SAM" id="SignalP"/>
    </source>
</evidence>
<protein>
    <submittedName>
        <fullName evidence="2">Uncharacterized protein</fullName>
    </submittedName>
</protein>
<proteinExistence type="predicted"/>
<feature type="chain" id="PRO_5022205997" evidence="1">
    <location>
        <begin position="20"/>
        <end position="225"/>
    </location>
</feature>
<feature type="signal peptide" evidence="1">
    <location>
        <begin position="1"/>
        <end position="19"/>
    </location>
</feature>
<dbReference type="EMBL" id="BJYI01000009">
    <property type="protein sequence ID" value="GEN72566.1"/>
    <property type="molecule type" value="Genomic_DNA"/>
</dbReference>
<evidence type="ECO:0000313" key="3">
    <source>
        <dbReference type="Proteomes" id="UP000321150"/>
    </source>
</evidence>
<dbReference type="OrthoDB" id="9872008at2"/>
<dbReference type="RefSeq" id="WP_111957042.1">
    <property type="nucleotide sequence ID" value="NZ_BJYI01000009.1"/>
</dbReference>
<gene>
    <name evidence="2" type="ORF">CLA01_26380</name>
</gene>
<keyword evidence="1" id="KW-0732">Signal</keyword>
<sequence>MKRNLSILFLFYLSIFCTAQNKKHPEIINSGYKGKIRSLTIKIYSDSIKDKPADSLISVKTRYYNEDGNATKESYQSNKDRQITEYEFKNGLKTGYSLSRDGEVRLRAKITHQKGGYLIDLYDLQNRLVSKDKYRYNELLRIKSNERMIYDNQTGQLKSHSFVDYYYNEEGFISGYDVKDLLTAQTITYRFQTSHKDKHKNPDKLILLKNNLPFQIHMIDIEYYK</sequence>
<organism evidence="2 3">
    <name type="scientific">Chryseobacterium lathyri</name>
    <dbReference type="NCBI Taxonomy" id="395933"/>
    <lineage>
        <taxon>Bacteria</taxon>
        <taxon>Pseudomonadati</taxon>
        <taxon>Bacteroidota</taxon>
        <taxon>Flavobacteriia</taxon>
        <taxon>Flavobacteriales</taxon>
        <taxon>Weeksellaceae</taxon>
        <taxon>Chryseobacterium group</taxon>
        <taxon>Chryseobacterium</taxon>
    </lineage>
</organism>
<dbReference type="AlphaFoldDB" id="A0A511YBJ0"/>